<evidence type="ECO:0000256" key="9">
    <source>
        <dbReference type="SAM" id="MobiDB-lite"/>
    </source>
</evidence>
<feature type="compositionally biased region" description="Basic and acidic residues" evidence="9">
    <location>
        <begin position="299"/>
        <end position="326"/>
    </location>
</feature>
<feature type="domain" description="18S rRNA (guanine(1575)-N(7))-methyltransferase Bud23 C-terminal" evidence="11">
    <location>
        <begin position="287"/>
        <end position="332"/>
    </location>
</feature>
<dbReference type="Pfam" id="PF13649">
    <property type="entry name" value="Methyltransf_25"/>
    <property type="match status" value="1"/>
</dbReference>
<dbReference type="SUPFAM" id="SSF53335">
    <property type="entry name" value="S-adenosyl-L-methionine-dependent methyltransferases"/>
    <property type="match status" value="1"/>
</dbReference>
<feature type="region of interest" description="Disordered" evidence="9">
    <location>
        <begin position="92"/>
        <end position="147"/>
    </location>
</feature>
<evidence type="ECO:0000256" key="3">
    <source>
        <dbReference type="ARBA" id="ARBA00005547"/>
    </source>
</evidence>
<sequence length="335" mass="36439">MPITRPEETGPPENFYDVKEARKYTSSSRIISVQADIADRCIELLNLEPGKKKFVLDVGCGSGLSGAALERAGHEWVGCDVSRDMLRIASEREAAAAGGDDDDDDDDGVGFDGMDDDDDDEEESGSDDDDEEESSEDEDGAGAGPRRTHVGSAELVQHDMGLGLPFRDGTFDGAISVSALQWLCYDNDSRQSATKRLGRFFASLYRCLKSGSRAALQFYPESDAQATLIASAAARAGFAGGVVVDYPNSTKARKHYLCLSMDRHAARPAAKEARRAGGGVVVAGGGERAPKRRKTGKKPAKDRAWVLRKKEYQRGQGRDVKDDSRYTGRKRKDRF</sequence>
<evidence type="ECO:0000259" key="11">
    <source>
        <dbReference type="Pfam" id="PF12589"/>
    </source>
</evidence>
<evidence type="ECO:0000256" key="2">
    <source>
        <dbReference type="ARBA" id="ARBA00004496"/>
    </source>
</evidence>
<protein>
    <submittedName>
        <fullName evidence="13">rRNA (Guanine-N7)-methytransferase</fullName>
    </submittedName>
</protein>
<organism evidence="13 14">
    <name type="scientific">Aureococcus anophagefferens</name>
    <name type="common">Harmful bloom alga</name>
    <dbReference type="NCBI Taxonomy" id="44056"/>
    <lineage>
        <taxon>Eukaryota</taxon>
        <taxon>Sar</taxon>
        <taxon>Stramenopiles</taxon>
        <taxon>Ochrophyta</taxon>
        <taxon>Pelagophyceae</taxon>
        <taxon>Pelagomonadales</taxon>
        <taxon>Pelagomonadaceae</taxon>
        <taxon>Aureococcus</taxon>
    </lineage>
</organism>
<proteinExistence type="inferred from homology"/>
<dbReference type="InterPro" id="IPR022238">
    <property type="entry name" value="Bud23_C"/>
</dbReference>
<comment type="similarity">
    <text evidence="3">Belongs to the class I-like SAM-binding methyltransferase superfamily. BUD23/WBSCR22 family.</text>
</comment>
<evidence type="ECO:0000256" key="4">
    <source>
        <dbReference type="ARBA" id="ARBA00022490"/>
    </source>
</evidence>
<name>A0ABR1G5X6_AURAN</name>
<reference evidence="13 14" key="1">
    <citation type="submission" date="2024-03" db="EMBL/GenBank/DDBJ databases">
        <title>Aureococcus anophagefferens CCMP1851 and Kratosvirus quantuckense: Draft genome of a second virus-susceptible host strain in the model system.</title>
        <authorList>
            <person name="Chase E."/>
            <person name="Truchon A.R."/>
            <person name="Schepens W."/>
            <person name="Wilhelm S.W."/>
        </authorList>
    </citation>
    <scope>NUCLEOTIDE SEQUENCE [LARGE SCALE GENOMIC DNA]</scope>
    <source>
        <strain evidence="13 14">CCMP1851</strain>
    </source>
</reference>
<dbReference type="Pfam" id="PF12589">
    <property type="entry name" value="WBS_methylT"/>
    <property type="match status" value="1"/>
</dbReference>
<evidence type="ECO:0000256" key="1">
    <source>
        <dbReference type="ARBA" id="ARBA00004123"/>
    </source>
</evidence>
<keyword evidence="8" id="KW-0539">Nucleus</keyword>
<dbReference type="InterPro" id="IPR013216">
    <property type="entry name" value="Methyltransf_11"/>
</dbReference>
<dbReference type="EMBL" id="JBBJCI010000095">
    <property type="protein sequence ID" value="KAK7248509.1"/>
    <property type="molecule type" value="Genomic_DNA"/>
</dbReference>
<keyword evidence="14" id="KW-1185">Reference proteome</keyword>
<feature type="region of interest" description="Disordered" evidence="9">
    <location>
        <begin position="270"/>
        <end position="335"/>
    </location>
</feature>
<keyword evidence="6" id="KW-0808">Transferase</keyword>
<feature type="domain" description="Methyltransferase" evidence="12">
    <location>
        <begin position="55"/>
        <end position="94"/>
    </location>
</feature>
<dbReference type="Pfam" id="PF08241">
    <property type="entry name" value="Methyltransf_11"/>
    <property type="match status" value="1"/>
</dbReference>
<keyword evidence="7" id="KW-0949">S-adenosyl-L-methionine</keyword>
<keyword evidence="4" id="KW-0963">Cytoplasm</keyword>
<gene>
    <name evidence="13" type="ORF">SO694_00163041</name>
</gene>
<dbReference type="Gene3D" id="3.40.50.150">
    <property type="entry name" value="Vaccinia Virus protein VP39"/>
    <property type="match status" value="1"/>
</dbReference>
<comment type="caution">
    <text evidence="13">The sequence shown here is derived from an EMBL/GenBank/DDBJ whole genome shotgun (WGS) entry which is preliminary data.</text>
</comment>
<evidence type="ECO:0000256" key="6">
    <source>
        <dbReference type="ARBA" id="ARBA00022679"/>
    </source>
</evidence>
<feature type="compositionally biased region" description="Acidic residues" evidence="9">
    <location>
        <begin position="99"/>
        <end position="140"/>
    </location>
</feature>
<dbReference type="InterPro" id="IPR041698">
    <property type="entry name" value="Methyltransf_25"/>
</dbReference>
<evidence type="ECO:0000313" key="14">
    <source>
        <dbReference type="Proteomes" id="UP001363151"/>
    </source>
</evidence>
<feature type="domain" description="Methyltransferase type 11" evidence="10">
    <location>
        <begin position="153"/>
        <end position="214"/>
    </location>
</feature>
<dbReference type="Proteomes" id="UP001363151">
    <property type="component" value="Unassembled WGS sequence"/>
</dbReference>
<evidence type="ECO:0000256" key="5">
    <source>
        <dbReference type="ARBA" id="ARBA00022603"/>
    </source>
</evidence>
<evidence type="ECO:0000256" key="8">
    <source>
        <dbReference type="ARBA" id="ARBA00023242"/>
    </source>
</evidence>
<dbReference type="InterPro" id="IPR039769">
    <property type="entry name" value="Bud23-like"/>
</dbReference>
<feature type="compositionally biased region" description="Gly residues" evidence="9">
    <location>
        <begin position="276"/>
        <end position="287"/>
    </location>
</feature>
<comment type="subcellular location">
    <subcellularLocation>
        <location evidence="2">Cytoplasm</location>
    </subcellularLocation>
    <subcellularLocation>
        <location evidence="1">Nucleus</location>
    </subcellularLocation>
</comment>
<evidence type="ECO:0000313" key="13">
    <source>
        <dbReference type="EMBL" id="KAK7248509.1"/>
    </source>
</evidence>
<keyword evidence="5" id="KW-0489">Methyltransferase</keyword>
<evidence type="ECO:0000259" key="10">
    <source>
        <dbReference type="Pfam" id="PF08241"/>
    </source>
</evidence>
<evidence type="ECO:0000256" key="7">
    <source>
        <dbReference type="ARBA" id="ARBA00022691"/>
    </source>
</evidence>
<accession>A0ABR1G5X6</accession>
<dbReference type="CDD" id="cd02440">
    <property type="entry name" value="AdoMet_MTases"/>
    <property type="match status" value="1"/>
</dbReference>
<dbReference type="InterPro" id="IPR029063">
    <property type="entry name" value="SAM-dependent_MTases_sf"/>
</dbReference>
<dbReference type="PANTHER" id="PTHR12734">
    <property type="entry name" value="METHYLTRANSFERASE-RELATED"/>
    <property type="match status" value="1"/>
</dbReference>
<evidence type="ECO:0000259" key="12">
    <source>
        <dbReference type="Pfam" id="PF13649"/>
    </source>
</evidence>
<dbReference type="PANTHER" id="PTHR12734:SF0">
    <property type="entry name" value="18S RRNA (GUANINE-N(7))-METHYLTRANSFERASE-RELATED"/>
    <property type="match status" value="1"/>
</dbReference>